<dbReference type="PANTHER" id="PTHR34473">
    <property type="entry name" value="UPF0699 TRANSMEMBRANE PROTEIN YDBS"/>
    <property type="match status" value="1"/>
</dbReference>
<feature type="region of interest" description="Disordered" evidence="1">
    <location>
        <begin position="1"/>
        <end position="24"/>
    </location>
</feature>
<feature type="transmembrane region" description="Helical" evidence="2">
    <location>
        <begin position="372"/>
        <end position="391"/>
    </location>
</feature>
<feature type="transmembrane region" description="Helical" evidence="2">
    <location>
        <begin position="31"/>
        <end position="55"/>
    </location>
</feature>
<dbReference type="EMBL" id="CACRYJ010000068">
    <property type="protein sequence ID" value="VZO40137.1"/>
    <property type="molecule type" value="Genomic_DNA"/>
</dbReference>
<protein>
    <submittedName>
        <fullName evidence="4">Bacterial membrane flanked domain protein</fullName>
    </submittedName>
</protein>
<dbReference type="PIRSF" id="PIRSF026631">
    <property type="entry name" value="UCP026631"/>
    <property type="match status" value="1"/>
</dbReference>
<feature type="domain" description="YdbS-like PH" evidence="3">
    <location>
        <begin position="426"/>
        <end position="488"/>
    </location>
</feature>
<dbReference type="Pfam" id="PF03703">
    <property type="entry name" value="bPH_2"/>
    <property type="match status" value="2"/>
</dbReference>
<dbReference type="RefSeq" id="WP_156743417.1">
    <property type="nucleotide sequence ID" value="NZ_CACRYJ010000068.1"/>
</dbReference>
<evidence type="ECO:0000313" key="5">
    <source>
        <dbReference type="Proteomes" id="UP000419743"/>
    </source>
</evidence>
<proteinExistence type="predicted"/>
<sequence length="533" mass="56909">MSAPEEESPTPTGADGGPNPEDWHPLDRRTALVTAILLFAIFAGSSVLIVVPIWAQSDAGPAALAWSVAGTVLITAGSAVADHLRWRTTRYRLTDTRLEMHSGILFKRRRSLARERIRNVDLTANILLRAFGLVRLSIGTGEKVSESEGQSIVLDPVARAEGERLRTDLLRRAGPAADPADETALAVWSPRWIRYVPISVFTLLIAAGAAGAVFQVTEWFGVPELPVTWARSLADRFGAWPALLGASVVFVVAGAVGLTALGLESWWNYRLERADGVLRVRRGLLTSRSTSFEESRVRGVELVEPLGIRLAGAARLDVLATGLRADAEKQDAATLVPGSPRDVPLAVAERILGVPLPADLRPHPRAARNRRLFRAALVIVGLVAVVCMLVLTVRPTAFWTSVIIVAAVVGSMIAVAVAVDGARSLGHALTPDHLVARRGSIRRSTVSLSRPGIIGWRIRQSVFQRRVGVLTVTATTAASRGRYSVVDVGSATGLGLADEAVPGLLRPFLMAAEPMGADTEGVGARGDQVGRRP</sequence>
<reference evidence="4 5" key="1">
    <citation type="submission" date="2019-11" db="EMBL/GenBank/DDBJ databases">
        <authorList>
            <person name="Criscuolo A."/>
        </authorList>
    </citation>
    <scope>NUCLEOTIDE SEQUENCE [LARGE SCALE GENOMIC DNA]</scope>
    <source>
        <strain evidence="4">CIP111667</strain>
    </source>
</reference>
<accession>A0A7M4DRP3</accession>
<feature type="domain" description="YdbS-like PH" evidence="3">
    <location>
        <begin position="86"/>
        <end position="154"/>
    </location>
</feature>
<organism evidence="4 5">
    <name type="scientific">Occultella aeris</name>
    <dbReference type="NCBI Taxonomy" id="2761496"/>
    <lineage>
        <taxon>Bacteria</taxon>
        <taxon>Bacillati</taxon>
        <taxon>Actinomycetota</taxon>
        <taxon>Actinomycetes</taxon>
        <taxon>Micrococcales</taxon>
        <taxon>Ruaniaceae</taxon>
        <taxon>Occultella</taxon>
    </lineage>
</organism>
<comment type="caution">
    <text evidence="4">The sequence shown here is derived from an EMBL/GenBank/DDBJ whole genome shotgun (WGS) entry which is preliminary data.</text>
</comment>
<dbReference type="Proteomes" id="UP000419743">
    <property type="component" value="Unassembled WGS sequence"/>
</dbReference>
<keyword evidence="5" id="KW-1185">Reference proteome</keyword>
<evidence type="ECO:0000313" key="4">
    <source>
        <dbReference type="EMBL" id="VZO40137.1"/>
    </source>
</evidence>
<feature type="transmembrane region" description="Helical" evidence="2">
    <location>
        <begin position="195"/>
        <end position="217"/>
    </location>
</feature>
<evidence type="ECO:0000259" key="3">
    <source>
        <dbReference type="Pfam" id="PF03703"/>
    </source>
</evidence>
<evidence type="ECO:0000256" key="2">
    <source>
        <dbReference type="SAM" id="Phobius"/>
    </source>
</evidence>
<keyword evidence="2" id="KW-0472">Membrane</keyword>
<name>A0A7M4DRP3_9MICO</name>
<dbReference type="AlphaFoldDB" id="A0A7M4DRP3"/>
<keyword evidence="2" id="KW-1133">Transmembrane helix</keyword>
<gene>
    <name evidence="4" type="ORF">HALOF300_04839</name>
</gene>
<feature type="transmembrane region" description="Helical" evidence="2">
    <location>
        <begin position="237"/>
        <end position="263"/>
    </location>
</feature>
<feature type="transmembrane region" description="Helical" evidence="2">
    <location>
        <begin position="397"/>
        <end position="419"/>
    </location>
</feature>
<dbReference type="InterPro" id="IPR005182">
    <property type="entry name" value="YdbS-like_PH"/>
</dbReference>
<keyword evidence="2" id="KW-0812">Transmembrane</keyword>
<dbReference type="PANTHER" id="PTHR34473:SF2">
    <property type="entry name" value="UPF0699 TRANSMEMBRANE PROTEIN YDBT"/>
    <property type="match status" value="1"/>
</dbReference>
<evidence type="ECO:0000256" key="1">
    <source>
        <dbReference type="SAM" id="MobiDB-lite"/>
    </source>
</evidence>
<dbReference type="InterPro" id="IPR014529">
    <property type="entry name" value="UCP026631"/>
</dbReference>
<feature type="transmembrane region" description="Helical" evidence="2">
    <location>
        <begin position="61"/>
        <end position="81"/>
    </location>
</feature>